<accession>A0A6B9J362</accession>
<dbReference type="EMBL" id="MN549360">
    <property type="protein sequence ID" value="QGZ14022.1"/>
    <property type="molecule type" value="Genomic_DNA"/>
</dbReference>
<organism evidence="1 2">
    <name type="scientific">Rhizobium phage RL38J1</name>
    <dbReference type="NCBI Taxonomy" id="2663232"/>
    <lineage>
        <taxon>Viruses</taxon>
        <taxon>Duplodnaviria</taxon>
        <taxon>Heunggongvirae</taxon>
        <taxon>Uroviricota</taxon>
        <taxon>Caudoviricetes</taxon>
        <taxon>Pootjesviridae</taxon>
        <taxon>Innesvirus</taxon>
        <taxon>Innesvirus RL38J1</taxon>
    </lineage>
</organism>
<evidence type="ECO:0000313" key="2">
    <source>
        <dbReference type="Proteomes" id="UP000436513"/>
    </source>
</evidence>
<evidence type="ECO:0000313" key="1">
    <source>
        <dbReference type="EMBL" id="QGZ14022.1"/>
    </source>
</evidence>
<reference evidence="1 2" key="1">
    <citation type="submission" date="2019-10" db="EMBL/GenBank/DDBJ databases">
        <title>Complete genome sequence of bacteriophage vB_RLeM_RL38JI.</title>
        <authorList>
            <person name="Gunathilake D."/>
            <person name="Bhat S."/>
            <person name="Yost C.K."/>
            <person name="Hynes M.F."/>
        </authorList>
    </citation>
    <scope>NUCLEOTIDE SEQUENCE [LARGE SCALE GENOMIC DNA]</scope>
</reference>
<protein>
    <submittedName>
        <fullName evidence="1">Uncharacterized protein</fullName>
    </submittedName>
</protein>
<sequence length="83" mass="9549">MRLSTLNFTALPTELVDILHRDSGYEGNTIIDSKFTSRVQRLDGQTAFEYKITLAWDDTRETENDLIFIVIYDDGSIKARYGL</sequence>
<name>A0A6B9J362_9CAUD</name>
<gene>
    <name evidence="1" type="ORF">RL38J1_265</name>
</gene>
<dbReference type="Proteomes" id="UP000436513">
    <property type="component" value="Segment"/>
</dbReference>
<proteinExistence type="predicted"/>
<keyword evidence="2" id="KW-1185">Reference proteome</keyword>